<feature type="compositionally biased region" description="Low complexity" evidence="2">
    <location>
        <begin position="73"/>
        <end position="82"/>
    </location>
</feature>
<feature type="repeat" description="RCC1" evidence="1">
    <location>
        <begin position="282"/>
        <end position="357"/>
    </location>
</feature>
<dbReference type="FunFam" id="2.130.10.30:FF:000022">
    <property type="entry name" value="RCC2 isoform 1"/>
    <property type="match status" value="1"/>
</dbReference>
<dbReference type="InterPro" id="IPR009091">
    <property type="entry name" value="RCC1/BLIP-II"/>
</dbReference>
<keyword evidence="3" id="KW-0472">Membrane</keyword>
<dbReference type="GO" id="GO:0031267">
    <property type="term" value="F:small GTPase binding"/>
    <property type="evidence" value="ECO:0007669"/>
    <property type="project" value="TreeGrafter"/>
</dbReference>
<keyword evidence="3" id="KW-0812">Transmembrane</keyword>
<keyword evidence="5" id="KW-1185">Reference proteome</keyword>
<organism evidence="4 5">
    <name type="scientific">Taeniopygia guttata</name>
    <name type="common">Zebra finch</name>
    <name type="synonym">Poephila guttata</name>
    <dbReference type="NCBI Taxonomy" id="59729"/>
    <lineage>
        <taxon>Eukaryota</taxon>
        <taxon>Metazoa</taxon>
        <taxon>Chordata</taxon>
        <taxon>Craniata</taxon>
        <taxon>Vertebrata</taxon>
        <taxon>Euteleostomi</taxon>
        <taxon>Archelosauria</taxon>
        <taxon>Archosauria</taxon>
        <taxon>Dinosauria</taxon>
        <taxon>Saurischia</taxon>
        <taxon>Theropoda</taxon>
        <taxon>Coelurosauria</taxon>
        <taxon>Aves</taxon>
        <taxon>Neognathae</taxon>
        <taxon>Neoaves</taxon>
        <taxon>Telluraves</taxon>
        <taxon>Australaves</taxon>
        <taxon>Passeriformes</taxon>
        <taxon>Passeroidea</taxon>
        <taxon>Estrildidae</taxon>
        <taxon>Estrildinae</taxon>
        <taxon>Taeniopygia</taxon>
    </lineage>
</organism>
<dbReference type="Pfam" id="PF00415">
    <property type="entry name" value="RCC1"/>
    <property type="match status" value="3"/>
</dbReference>
<dbReference type="PRINTS" id="PR00633">
    <property type="entry name" value="RCCNDNSATION"/>
</dbReference>
<reference evidence="4" key="2">
    <citation type="submission" date="2025-08" db="UniProtKB">
        <authorList>
            <consortium name="Ensembl"/>
        </authorList>
    </citation>
    <scope>IDENTIFICATION</scope>
</reference>
<dbReference type="Proteomes" id="UP000007754">
    <property type="component" value="Chromosome 21"/>
</dbReference>
<dbReference type="GO" id="GO:0016020">
    <property type="term" value="C:membrane"/>
    <property type="evidence" value="ECO:0007669"/>
    <property type="project" value="TreeGrafter"/>
</dbReference>
<dbReference type="Ensembl" id="ENSTGUT00000044483.1">
    <property type="protein sequence ID" value="ENSTGUP00000028602.1"/>
    <property type="gene ID" value="ENSTGUG00000025905.1"/>
</dbReference>
<feature type="region of interest" description="Disordered" evidence="2">
    <location>
        <begin position="502"/>
        <end position="577"/>
    </location>
</feature>
<dbReference type="GeneTree" id="ENSGT00940000156151"/>
<feature type="compositionally biased region" description="Pro residues" evidence="2">
    <location>
        <begin position="565"/>
        <end position="574"/>
    </location>
</feature>
<dbReference type="SUPFAM" id="SSF50985">
    <property type="entry name" value="RCC1/BLIP-II"/>
    <property type="match status" value="1"/>
</dbReference>
<reference evidence="4" key="3">
    <citation type="submission" date="2025-09" db="UniProtKB">
        <authorList>
            <consortium name="Ensembl"/>
        </authorList>
    </citation>
    <scope>IDENTIFICATION</scope>
</reference>
<dbReference type="PANTHER" id="PTHR46207:SF1">
    <property type="entry name" value="PROTEIN RCC2"/>
    <property type="match status" value="1"/>
</dbReference>
<feature type="compositionally biased region" description="Basic residues" evidence="2">
    <location>
        <begin position="22"/>
        <end position="37"/>
    </location>
</feature>
<reference evidence="4 5" key="1">
    <citation type="journal article" date="2010" name="Nature">
        <title>The genome of a songbird.</title>
        <authorList>
            <person name="Warren W.C."/>
            <person name="Clayton D.F."/>
            <person name="Ellegren H."/>
            <person name="Arnold A.P."/>
            <person name="Hillier L.W."/>
            <person name="Kunstner A."/>
            <person name="Searle S."/>
            <person name="White S."/>
            <person name="Vilella A.J."/>
            <person name="Fairley S."/>
            <person name="Heger A."/>
            <person name="Kong L."/>
            <person name="Ponting C.P."/>
            <person name="Jarvis E.D."/>
            <person name="Mello C.V."/>
            <person name="Minx P."/>
            <person name="Lovell P."/>
            <person name="Velho T.A."/>
            <person name="Ferris M."/>
            <person name="Balakrishnan C.N."/>
            <person name="Sinha S."/>
            <person name="Blatti C."/>
            <person name="London S.E."/>
            <person name="Li Y."/>
            <person name="Lin Y.C."/>
            <person name="George J."/>
            <person name="Sweedler J."/>
            <person name="Southey B."/>
            <person name="Gunaratne P."/>
            <person name="Watson M."/>
            <person name="Nam K."/>
            <person name="Backstrom N."/>
            <person name="Smeds L."/>
            <person name="Nabholz B."/>
            <person name="Itoh Y."/>
            <person name="Whitney O."/>
            <person name="Pfenning A.R."/>
            <person name="Howard J."/>
            <person name="Volker M."/>
            <person name="Skinner B.M."/>
            <person name="Griffin D.K."/>
            <person name="Ye L."/>
            <person name="McLaren W.M."/>
            <person name="Flicek P."/>
            <person name="Quesada V."/>
            <person name="Velasco G."/>
            <person name="Lopez-Otin C."/>
            <person name="Puente X.S."/>
            <person name="Olender T."/>
            <person name="Lancet D."/>
            <person name="Smit A.F."/>
            <person name="Hubley R."/>
            <person name="Konkel M.K."/>
            <person name="Walker J.A."/>
            <person name="Batzer M.A."/>
            <person name="Gu W."/>
            <person name="Pollock D.D."/>
            <person name="Chen L."/>
            <person name="Cheng Z."/>
            <person name="Eichler E.E."/>
            <person name="Stapley J."/>
            <person name="Slate J."/>
            <person name="Ekblom R."/>
            <person name="Birkhead T."/>
            <person name="Burke T."/>
            <person name="Burt D."/>
            <person name="Scharff C."/>
            <person name="Adam I."/>
            <person name="Richard H."/>
            <person name="Sultan M."/>
            <person name="Soldatov A."/>
            <person name="Lehrach H."/>
            <person name="Edwards S.V."/>
            <person name="Yang S.P."/>
            <person name="Li X."/>
            <person name="Graves T."/>
            <person name="Fulton L."/>
            <person name="Nelson J."/>
            <person name="Chinwalla A."/>
            <person name="Hou S."/>
            <person name="Mardis E.R."/>
            <person name="Wilson R.K."/>
        </authorList>
    </citation>
    <scope>NUCLEOTIDE SEQUENCE [LARGE SCALE GENOMIC DNA]</scope>
</reference>
<evidence type="ECO:0000313" key="5">
    <source>
        <dbReference type="Proteomes" id="UP000007754"/>
    </source>
</evidence>
<evidence type="ECO:0000256" key="1">
    <source>
        <dbReference type="PROSITE-ProRule" id="PRU00235"/>
    </source>
</evidence>
<keyword evidence="3" id="KW-1133">Transmembrane helix</keyword>
<evidence type="ECO:0000256" key="2">
    <source>
        <dbReference type="SAM" id="MobiDB-lite"/>
    </source>
</evidence>
<sequence length="660" mass="69886">MPRRKAAGPPWDAAGPVAQGSGRRRPGPQGSGRRRPRPGGGGSSGGSSEEEAPRERRPRDGSPGARRPGRPGGAAAAAAAAAGPGGPRGQSVVICEPEHSKERIKLEGSKSRGQLLIFGATNWDLIGRKEVPKQQAAYRNLGQNLWGPHRYGSLGTLRVRSVVSGPCAAHSLLITAEGRLWSWGRNEKGQLGHGDTKRVEAPRPIEALSSEAIVAAACGRNHTLALTESGSVFAFGENKLGQLGLGNQTDAVPSPTQILYNGQPISKLGCGAEFSMVMDCKGNLYSFGCPEYGQLGHNSDGKFIARAQRIEYDCELLPRRVALFVERTKDGQVLPVPNVVVRDVACGANHTVRERGNGITGMGQGRGLRGQPHAGAGFPEARFLLGLRGLRAAGPRGAEGRDGSQAGEALRLPGTRRRPDLRGIHLLLRRQRDRRIVLLGRHQHLPGVHHVPQGRAGPVRVEDPQPGLREELRHRGGRREHHQLGALAHLRGAGIWGPQTQIVHGGAGGENPGRDLHRAGGHGLFPLAGDRPGRVGGGAGEAAEAPGVQPPHPLRGPDDPDDPDPASPSRPPCSVPAFPALGGAIPTPVIPGFWNSRPQPGLPARPAPAFVGSGLELFFILFVFFRSFFHFYCFPFFQPRISVAAGSGSLWGSDPDLGSL</sequence>
<feature type="region of interest" description="Disordered" evidence="2">
    <location>
        <begin position="1"/>
        <end position="91"/>
    </location>
</feature>
<dbReference type="InterPro" id="IPR028641">
    <property type="entry name" value="RCC2"/>
</dbReference>
<evidence type="ECO:0000256" key="3">
    <source>
        <dbReference type="SAM" id="Phobius"/>
    </source>
</evidence>
<dbReference type="Gene3D" id="2.130.10.30">
    <property type="entry name" value="Regulator of chromosome condensation 1/beta-lactamase-inhibitor protein II"/>
    <property type="match status" value="1"/>
</dbReference>
<feature type="repeat" description="RCC1" evidence="1">
    <location>
        <begin position="178"/>
        <end position="229"/>
    </location>
</feature>
<dbReference type="PANTHER" id="PTHR46207">
    <property type="entry name" value="PROTEIN RCC2"/>
    <property type="match status" value="1"/>
</dbReference>
<evidence type="ECO:0000313" key="4">
    <source>
        <dbReference type="Ensembl" id="ENSTGUP00000028602.1"/>
    </source>
</evidence>
<dbReference type="AlphaFoldDB" id="A0A674H1X5"/>
<evidence type="ECO:0008006" key="6">
    <source>
        <dbReference type="Google" id="ProtNLM"/>
    </source>
</evidence>
<name>A0A674H1X5_TAEGU</name>
<feature type="transmembrane region" description="Helical" evidence="3">
    <location>
        <begin position="617"/>
        <end position="637"/>
    </location>
</feature>
<dbReference type="InterPro" id="IPR000408">
    <property type="entry name" value="Reg_chr_condens"/>
</dbReference>
<dbReference type="PROSITE" id="PS50012">
    <property type="entry name" value="RCC1_3"/>
    <property type="match status" value="3"/>
</dbReference>
<dbReference type="PROSITE" id="PS00626">
    <property type="entry name" value="RCC1_2"/>
    <property type="match status" value="1"/>
</dbReference>
<protein>
    <recommendedName>
        <fullName evidence="6">Regulator of chromosome condensation 2</fullName>
    </recommendedName>
</protein>
<feature type="compositionally biased region" description="Basic and acidic residues" evidence="2">
    <location>
        <begin position="51"/>
        <end position="60"/>
    </location>
</feature>
<proteinExistence type="predicted"/>
<feature type="region of interest" description="Disordered" evidence="2">
    <location>
        <begin position="395"/>
        <end position="416"/>
    </location>
</feature>
<feature type="repeat" description="RCC1" evidence="1">
    <location>
        <begin position="230"/>
        <end position="281"/>
    </location>
</feature>
<accession>A0A674H1X5</accession>